<gene>
    <name evidence="1" type="ORF">SAMN05444285_12358</name>
</gene>
<reference evidence="1 2" key="1">
    <citation type="submission" date="2016-10" db="EMBL/GenBank/DDBJ databases">
        <authorList>
            <person name="de Groot N.N."/>
        </authorList>
    </citation>
    <scope>NUCLEOTIDE SEQUENCE [LARGE SCALE GENOMIC DNA]</scope>
    <source>
        <strain evidence="1 2">DSM 25947</strain>
    </source>
</reference>
<dbReference type="AlphaFoldDB" id="A0A1I0H5K5"/>
<accession>A0A1I0H5K5</accession>
<dbReference type="Proteomes" id="UP000181981">
    <property type="component" value="Unassembled WGS sequence"/>
</dbReference>
<proteinExistence type="predicted"/>
<dbReference type="EMBL" id="FOHT01000023">
    <property type="protein sequence ID" value="SET78904.1"/>
    <property type="molecule type" value="Genomic_DNA"/>
</dbReference>
<sequence>MTRNEYSSNSTIHSGFNTPNTTAEVEINTVNTITVNSDLIKLIKFKLKKSRKKHDFTYHYLYFCHVIGYLKNSHKKFKDTEYANIHYKTMVSIISKYKYSEIVSNLLSWGIIATDGEYQAGFKSKGFKLLPPYDIPNKTIIIKDDKINMKLTQFKNKSLQQLKKMPESYNYLHISNTWIKMDYSTASTYNNAFYFTEPDSYNANFYSICNYRDLNHKFQIDKSNRIHTNLTNLKSDFRRFLSVQGEKLGQVDIRNSQPLFLYLVIKDNPEIPDTEKQEYRQLVEEGRFYEMFMEKLNLTADKRKEVKEMTYKYIFYGESRNIDKKYLNIFSEKFPNILGFINQIKNPDYKQFAILLQKAESRFVIGKVVPEFIQRNSTTQEFVSTIHDSIVVKASKLKEAKQVMQECFMLEGIEPKLELSLF</sequence>
<protein>
    <submittedName>
        <fullName evidence="1">Uncharacterized protein</fullName>
    </submittedName>
</protein>
<evidence type="ECO:0000313" key="1">
    <source>
        <dbReference type="EMBL" id="SET78904.1"/>
    </source>
</evidence>
<dbReference type="OrthoDB" id="631303at2"/>
<organism evidence="1 2">
    <name type="scientific">Draconibacterium orientale</name>
    <dbReference type="NCBI Taxonomy" id="1168034"/>
    <lineage>
        <taxon>Bacteria</taxon>
        <taxon>Pseudomonadati</taxon>
        <taxon>Bacteroidota</taxon>
        <taxon>Bacteroidia</taxon>
        <taxon>Marinilabiliales</taxon>
        <taxon>Prolixibacteraceae</taxon>
        <taxon>Draconibacterium</taxon>
    </lineage>
</organism>
<dbReference type="RefSeq" id="WP_074780761.1">
    <property type="nucleotide sequence ID" value="NZ_FOHT01000023.1"/>
</dbReference>
<name>A0A1I0H5K5_9BACT</name>
<evidence type="ECO:0000313" key="2">
    <source>
        <dbReference type="Proteomes" id="UP000181981"/>
    </source>
</evidence>